<dbReference type="OrthoDB" id="272828at2"/>
<dbReference type="Pfam" id="PF00072">
    <property type="entry name" value="Response_reg"/>
    <property type="match status" value="1"/>
</dbReference>
<organism evidence="4 5">
    <name type="scientific">Urbifossiella limnaea</name>
    <dbReference type="NCBI Taxonomy" id="2528023"/>
    <lineage>
        <taxon>Bacteria</taxon>
        <taxon>Pseudomonadati</taxon>
        <taxon>Planctomycetota</taxon>
        <taxon>Planctomycetia</taxon>
        <taxon>Gemmatales</taxon>
        <taxon>Gemmataceae</taxon>
        <taxon>Urbifossiella</taxon>
    </lineage>
</organism>
<dbReference type="Proteomes" id="UP000319576">
    <property type="component" value="Chromosome"/>
</dbReference>
<dbReference type="Gene3D" id="3.40.50.2300">
    <property type="match status" value="1"/>
</dbReference>
<evidence type="ECO:0000256" key="2">
    <source>
        <dbReference type="PROSITE-ProRule" id="PRU00169"/>
    </source>
</evidence>
<gene>
    <name evidence="4" type="primary">cheY</name>
    <name evidence="4" type="ORF">ETAA1_20000</name>
</gene>
<dbReference type="InterPro" id="IPR001789">
    <property type="entry name" value="Sig_transdc_resp-reg_receiver"/>
</dbReference>
<evidence type="ECO:0000313" key="4">
    <source>
        <dbReference type="EMBL" id="QDU20057.1"/>
    </source>
</evidence>
<dbReference type="InterPro" id="IPR058245">
    <property type="entry name" value="NreC/VraR/RcsB-like_REC"/>
</dbReference>
<name>A0A517XRB3_9BACT</name>
<dbReference type="KEGG" id="uli:ETAA1_20000"/>
<dbReference type="InterPro" id="IPR011006">
    <property type="entry name" value="CheY-like_superfamily"/>
</dbReference>
<feature type="modified residue" description="4-aspartylphosphate" evidence="2">
    <location>
        <position position="60"/>
    </location>
</feature>
<dbReference type="InterPro" id="IPR050595">
    <property type="entry name" value="Bact_response_regulator"/>
</dbReference>
<sequence length="126" mass="13454">MLPPPHQPPQVVLLVDDEPMIRELGRAVLEPAGYVVHTADDGDTGVAAYAAHRPALVVMDLTMPRMSGREAFLLIRSFDPAARVLFSTGFAADDVTTLAGPVGMLPKPYRPTELLDAVRAALPTPA</sequence>
<dbReference type="SMART" id="SM00448">
    <property type="entry name" value="REC"/>
    <property type="match status" value="1"/>
</dbReference>
<dbReference type="CDD" id="cd17535">
    <property type="entry name" value="REC_NarL-like"/>
    <property type="match status" value="1"/>
</dbReference>
<reference evidence="4 5" key="1">
    <citation type="submission" date="2019-02" db="EMBL/GenBank/DDBJ databases">
        <title>Deep-cultivation of Planctomycetes and their phenomic and genomic characterization uncovers novel biology.</title>
        <authorList>
            <person name="Wiegand S."/>
            <person name="Jogler M."/>
            <person name="Boedeker C."/>
            <person name="Pinto D."/>
            <person name="Vollmers J."/>
            <person name="Rivas-Marin E."/>
            <person name="Kohn T."/>
            <person name="Peeters S.H."/>
            <person name="Heuer A."/>
            <person name="Rast P."/>
            <person name="Oberbeckmann S."/>
            <person name="Bunk B."/>
            <person name="Jeske O."/>
            <person name="Meyerdierks A."/>
            <person name="Storesund J.E."/>
            <person name="Kallscheuer N."/>
            <person name="Luecker S."/>
            <person name="Lage O.M."/>
            <person name="Pohl T."/>
            <person name="Merkel B.J."/>
            <person name="Hornburger P."/>
            <person name="Mueller R.-W."/>
            <person name="Bruemmer F."/>
            <person name="Labrenz M."/>
            <person name="Spormann A.M."/>
            <person name="Op den Camp H."/>
            <person name="Overmann J."/>
            <person name="Amann R."/>
            <person name="Jetten M.S.M."/>
            <person name="Mascher T."/>
            <person name="Medema M.H."/>
            <person name="Devos D.P."/>
            <person name="Kaster A.-K."/>
            <person name="Ovreas L."/>
            <person name="Rohde M."/>
            <person name="Galperin M.Y."/>
            <person name="Jogler C."/>
        </authorList>
    </citation>
    <scope>NUCLEOTIDE SEQUENCE [LARGE SCALE GENOMIC DNA]</scope>
    <source>
        <strain evidence="4 5">ETA_A1</strain>
    </source>
</reference>
<dbReference type="PANTHER" id="PTHR44591">
    <property type="entry name" value="STRESS RESPONSE REGULATOR PROTEIN 1"/>
    <property type="match status" value="1"/>
</dbReference>
<dbReference type="PANTHER" id="PTHR44591:SF3">
    <property type="entry name" value="RESPONSE REGULATORY DOMAIN-CONTAINING PROTEIN"/>
    <property type="match status" value="1"/>
</dbReference>
<proteinExistence type="predicted"/>
<evidence type="ECO:0000313" key="5">
    <source>
        <dbReference type="Proteomes" id="UP000319576"/>
    </source>
</evidence>
<protein>
    <submittedName>
        <fullName evidence="4">Chemotaxis protein CheY</fullName>
    </submittedName>
</protein>
<accession>A0A517XRB3</accession>
<dbReference type="EMBL" id="CP036273">
    <property type="protein sequence ID" value="QDU20057.1"/>
    <property type="molecule type" value="Genomic_DNA"/>
</dbReference>
<dbReference type="AlphaFoldDB" id="A0A517XRB3"/>
<dbReference type="RefSeq" id="WP_145236972.1">
    <property type="nucleotide sequence ID" value="NZ_CP036273.1"/>
</dbReference>
<dbReference type="SUPFAM" id="SSF52172">
    <property type="entry name" value="CheY-like"/>
    <property type="match status" value="1"/>
</dbReference>
<keyword evidence="1 2" id="KW-0597">Phosphoprotein</keyword>
<dbReference type="PROSITE" id="PS50110">
    <property type="entry name" value="RESPONSE_REGULATORY"/>
    <property type="match status" value="1"/>
</dbReference>
<keyword evidence="5" id="KW-1185">Reference proteome</keyword>
<feature type="domain" description="Response regulatory" evidence="3">
    <location>
        <begin position="11"/>
        <end position="122"/>
    </location>
</feature>
<evidence type="ECO:0000259" key="3">
    <source>
        <dbReference type="PROSITE" id="PS50110"/>
    </source>
</evidence>
<dbReference type="GO" id="GO:0000160">
    <property type="term" value="P:phosphorelay signal transduction system"/>
    <property type="evidence" value="ECO:0007669"/>
    <property type="project" value="InterPro"/>
</dbReference>
<evidence type="ECO:0000256" key="1">
    <source>
        <dbReference type="ARBA" id="ARBA00022553"/>
    </source>
</evidence>